<evidence type="ECO:0000313" key="4">
    <source>
        <dbReference type="Proteomes" id="UP000285376"/>
    </source>
</evidence>
<dbReference type="RefSeq" id="WP_118913693.1">
    <property type="nucleotide sequence ID" value="NZ_CBCRVH010000007.1"/>
</dbReference>
<dbReference type="Pfam" id="PF07811">
    <property type="entry name" value="TadE"/>
    <property type="match status" value="1"/>
</dbReference>
<organism evidence="3 4">
    <name type="scientific">Dermacoccus abyssi</name>
    <dbReference type="NCBI Taxonomy" id="322596"/>
    <lineage>
        <taxon>Bacteria</taxon>
        <taxon>Bacillati</taxon>
        <taxon>Actinomycetota</taxon>
        <taxon>Actinomycetes</taxon>
        <taxon>Micrococcales</taxon>
        <taxon>Dermacoccaceae</taxon>
        <taxon>Dermacoccus</taxon>
    </lineage>
</organism>
<keyword evidence="1" id="KW-0472">Membrane</keyword>
<comment type="caution">
    <text evidence="3">The sequence shown here is derived from an EMBL/GenBank/DDBJ whole genome shotgun (WGS) entry which is preliminary data.</text>
</comment>
<feature type="domain" description="TadE-like" evidence="2">
    <location>
        <begin position="17"/>
        <end position="59"/>
    </location>
</feature>
<gene>
    <name evidence="3" type="ORF">D1832_09780</name>
</gene>
<protein>
    <submittedName>
        <fullName evidence="3">Pilus assembly protein</fullName>
    </submittedName>
</protein>
<sequence length="137" mass="14419">MSRRPERRVAALSGDEGSAVAEYTMTMALIVGVFLVVCQFAYATHVRSTLTMAAAESARYGARVDAGPGVAQERARDLVSDSLSPRYAGSISAHRSSAEGLDVIRVDIDAPVPVLGPFGVGLTLHTSGRAIVEERSS</sequence>
<proteinExistence type="predicted"/>
<evidence type="ECO:0000256" key="1">
    <source>
        <dbReference type="SAM" id="Phobius"/>
    </source>
</evidence>
<dbReference type="InterPro" id="IPR012495">
    <property type="entry name" value="TadE-like_dom"/>
</dbReference>
<name>A0A417Z3X9_9MICO</name>
<keyword evidence="1" id="KW-0812">Transmembrane</keyword>
<accession>A0A417Z3X9</accession>
<evidence type="ECO:0000313" key="3">
    <source>
        <dbReference type="EMBL" id="RHW45388.1"/>
    </source>
</evidence>
<keyword evidence="1" id="KW-1133">Transmembrane helix</keyword>
<feature type="transmembrane region" description="Helical" evidence="1">
    <location>
        <begin position="20"/>
        <end position="42"/>
    </location>
</feature>
<dbReference type="AlphaFoldDB" id="A0A417Z3X9"/>
<dbReference type="Proteomes" id="UP000285376">
    <property type="component" value="Unassembled WGS sequence"/>
</dbReference>
<evidence type="ECO:0000259" key="2">
    <source>
        <dbReference type="Pfam" id="PF07811"/>
    </source>
</evidence>
<dbReference type="EMBL" id="QWLM01000010">
    <property type="protein sequence ID" value="RHW45388.1"/>
    <property type="molecule type" value="Genomic_DNA"/>
</dbReference>
<reference evidence="3 4" key="1">
    <citation type="submission" date="2018-08" db="EMBL/GenBank/DDBJ databases">
        <title>Whole genome sequence analysis of Dermacoccus abyssi bacteria isolated from Deep Mariana trench Micromonospora spp reveals genes involved in the environmental adaptation and production of secondary metabolites.</title>
        <authorList>
            <person name="Abdel-Mageed W.M."/>
            <person name="Lehri B."/>
            <person name="Nouioui I."/>
            <person name="Goodfellow I."/>
            <person name="Jaspars M."/>
            <person name="Karlyshev A."/>
        </authorList>
    </citation>
    <scope>NUCLEOTIDE SEQUENCE [LARGE SCALE GENOMIC DNA]</scope>
    <source>
        <strain evidence="3 4">MT1.1</strain>
    </source>
</reference>